<keyword evidence="1" id="KW-0175">Coiled coil</keyword>
<evidence type="ECO:0000313" key="3">
    <source>
        <dbReference type="Proteomes" id="UP001151760"/>
    </source>
</evidence>
<reference evidence="2" key="1">
    <citation type="journal article" date="2022" name="Int. J. Mol. Sci.">
        <title>Draft Genome of Tanacetum Coccineum: Genomic Comparison of Closely Related Tanacetum-Family Plants.</title>
        <authorList>
            <person name="Yamashiro T."/>
            <person name="Shiraishi A."/>
            <person name="Nakayama K."/>
            <person name="Satake H."/>
        </authorList>
    </citation>
    <scope>NUCLEOTIDE SEQUENCE</scope>
</reference>
<proteinExistence type="predicted"/>
<sequence length="581" mass="66957">MSTMADNVIADNRPPMLNKSRYNSWQSRMLLYIKGKEHGKQLYDSVINGPFKYRTVEVPRTPTTPASMRDITYDDLTEAKNIREACDIRTTNITDAGDVARDNATRTRVILNTRMLLQTSHRLFDATTAEVKVILVDSGLAAQALTTNVIFQTYGIDAFDFDVDEAPIESAAFITKLSDYGFDVLFNTMFEQNVQEMQYSEQPVIDDDSTIENISDNNVISFDQYLKETENEVVQSTTSPYQQNAVIIHKTLSKENKEKQEKYIEEIIDLEKEKKALENIVYKQGQSMQTMHMLTKPQVFYNESHKTALGYQSPLYLTQAQRKVHALYYGHTIVKKHDALFMIDIEETLILAEESRIKMLEKQNDLIMKEKKVDITPIDYVALNKLFEKFVNRFVPKKQLSAEQAFWLPISKIVSKNPLVQPEAVQKEIPRELPSISLAKEITDMKEVFNQMDTEVKEYVMCTTMHADIKHNCVLPANDNNLAYAKLEKSYIAKYSKVLELEAELIEKKDMIEQDVFIELSKSYSKLEKQCISLEIALQQSKDKFQNDKPCENHDAPEFYEFFEINELKAQLQAKNTKSAS</sequence>
<keyword evidence="3" id="KW-1185">Reference proteome</keyword>
<dbReference type="Proteomes" id="UP001151760">
    <property type="component" value="Unassembled WGS sequence"/>
</dbReference>
<gene>
    <name evidence="2" type="ORF">Tco_1092562</name>
</gene>
<dbReference type="EMBL" id="BQNB010020536">
    <property type="protein sequence ID" value="GJT97044.1"/>
    <property type="molecule type" value="Genomic_DNA"/>
</dbReference>
<organism evidence="2 3">
    <name type="scientific">Tanacetum coccineum</name>
    <dbReference type="NCBI Taxonomy" id="301880"/>
    <lineage>
        <taxon>Eukaryota</taxon>
        <taxon>Viridiplantae</taxon>
        <taxon>Streptophyta</taxon>
        <taxon>Embryophyta</taxon>
        <taxon>Tracheophyta</taxon>
        <taxon>Spermatophyta</taxon>
        <taxon>Magnoliopsida</taxon>
        <taxon>eudicotyledons</taxon>
        <taxon>Gunneridae</taxon>
        <taxon>Pentapetalae</taxon>
        <taxon>asterids</taxon>
        <taxon>campanulids</taxon>
        <taxon>Asterales</taxon>
        <taxon>Asteraceae</taxon>
        <taxon>Asteroideae</taxon>
        <taxon>Anthemideae</taxon>
        <taxon>Anthemidinae</taxon>
        <taxon>Tanacetum</taxon>
    </lineage>
</organism>
<protein>
    <submittedName>
        <fullName evidence="2">Uncharacterized protein</fullName>
    </submittedName>
</protein>
<accession>A0ABQ5IA81</accession>
<reference evidence="2" key="2">
    <citation type="submission" date="2022-01" db="EMBL/GenBank/DDBJ databases">
        <authorList>
            <person name="Yamashiro T."/>
            <person name="Shiraishi A."/>
            <person name="Satake H."/>
            <person name="Nakayama K."/>
        </authorList>
    </citation>
    <scope>NUCLEOTIDE SEQUENCE</scope>
</reference>
<evidence type="ECO:0000256" key="1">
    <source>
        <dbReference type="SAM" id="Coils"/>
    </source>
</evidence>
<comment type="caution">
    <text evidence="2">The sequence shown here is derived from an EMBL/GenBank/DDBJ whole genome shotgun (WGS) entry which is preliminary data.</text>
</comment>
<evidence type="ECO:0000313" key="2">
    <source>
        <dbReference type="EMBL" id="GJT97044.1"/>
    </source>
</evidence>
<feature type="coiled-coil region" evidence="1">
    <location>
        <begin position="253"/>
        <end position="280"/>
    </location>
</feature>
<name>A0ABQ5IA81_9ASTR</name>